<keyword evidence="2 7" id="KW-0963">Cytoplasm</keyword>
<keyword evidence="3 7" id="KW-0396">Initiation factor</keyword>
<dbReference type="AlphaFoldDB" id="A0A1J7GWX4"/>
<dbReference type="FunFam" id="1.25.40.860:FF:000006">
    <property type="entry name" value="Eukaryotic translation initiation factor 3 subunit A"/>
    <property type="match status" value="1"/>
</dbReference>
<dbReference type="GO" id="GO:0003743">
    <property type="term" value="F:translation initiation factor activity"/>
    <property type="evidence" value="ECO:0007669"/>
    <property type="project" value="UniProtKB-UniRule"/>
</dbReference>
<dbReference type="Proteomes" id="UP000188354">
    <property type="component" value="Chromosome LG09"/>
</dbReference>
<evidence type="ECO:0000313" key="11">
    <source>
        <dbReference type="Proteomes" id="UP000188354"/>
    </source>
</evidence>
<evidence type="ECO:0000256" key="2">
    <source>
        <dbReference type="ARBA" id="ARBA00022490"/>
    </source>
</evidence>
<comment type="subunit">
    <text evidence="7">Component of the eukaryotic translation initiation factor 3 (eIF-3) complex.</text>
</comment>
<comment type="function">
    <text evidence="7">RNA-binding component of the eukaryotic translation initiation factor 3 (eIF-3) complex, which is involved in protein synthesis of a specialized repertoire of mRNAs and, together with other initiation factors, stimulates binding of mRNA and methionyl-tRNAi to the 40S ribosome. The eIF-3 complex specifically targets and initiates translation of a subset of mRNAs involved in cell proliferation.</text>
</comment>
<dbReference type="PANTHER" id="PTHR14005:SF0">
    <property type="entry name" value="EUKARYOTIC TRANSLATION INITIATION FACTOR 3 SUBUNIT A"/>
    <property type="match status" value="1"/>
</dbReference>
<dbReference type="GO" id="GO:0071541">
    <property type="term" value="C:eukaryotic translation initiation factor 3 complex, eIF3m"/>
    <property type="evidence" value="ECO:0007669"/>
    <property type="project" value="TreeGrafter"/>
</dbReference>
<feature type="region of interest" description="Disordered" evidence="8">
    <location>
        <begin position="807"/>
        <end position="827"/>
    </location>
</feature>
<evidence type="ECO:0000313" key="10">
    <source>
        <dbReference type="EMBL" id="OIW05087.1"/>
    </source>
</evidence>
<evidence type="ECO:0000256" key="7">
    <source>
        <dbReference type="HAMAP-Rule" id="MF_03000"/>
    </source>
</evidence>
<evidence type="ECO:0000259" key="9">
    <source>
        <dbReference type="PROSITE" id="PS50250"/>
    </source>
</evidence>
<dbReference type="Pfam" id="PF22591">
    <property type="entry name" value="eIF3a_PCI_TPR-like"/>
    <property type="match status" value="1"/>
</dbReference>
<dbReference type="Gene3D" id="4.10.860.10">
    <property type="entry name" value="UVR domain"/>
    <property type="match status" value="1"/>
</dbReference>
<dbReference type="FunFam" id="1.25.40.860:FF:000004">
    <property type="entry name" value="Eukaryotic translation initiation factor 3 subunit A"/>
    <property type="match status" value="1"/>
</dbReference>
<feature type="coiled-coil region" evidence="7">
    <location>
        <begin position="93"/>
        <end position="120"/>
    </location>
</feature>
<dbReference type="SMART" id="SM00088">
    <property type="entry name" value="PINT"/>
    <property type="match status" value="1"/>
</dbReference>
<sequence length="958" mass="111854">MSQFLKPENALKRAEELINVGQKQDALQTLHDLITSKRYRAWQKTLEKIMLKYIDLCVEMRKGRYAKDGLIQYRIICQQVNVGSLEEVIKHFIHLSTEKAEHARSQAEELEAALDVDDLEADKKPEDLMLSYVSGEKGKERSDRELVTPWFKFLWETYRTVLEILRNNSKLEALYAMTAHRAFQFCKQYKRTTEFRRLCEIIRNHLANLNKYRDQRDRPDLSAPESLQLYLDTRFEQLKIATELGLWQEAFRSVEDIHGLMCLVKKTPKASLLVVYYAKLTEIFWISSSHLYHAYAWFRLFVLQKSFNKNLSQKDLQLIASSVVLAALSVPPHDHTHGASHLELEHEKERNLRMANLIGFNLETKPESREVLSRSSLLAELVSKGVMSYVTQEVKDIYHLLEHEFLPSDLALKVQPLFTKISKLGGKLSTASSVPEVQLSQYVPVLEKLATLRLLQQVSNVYQTMKIETLSGMIPFFDFSVVEKISVDAVKQKFVSMKVDHVKNVVIFCKVSLESDGLRDHLANFAEQLNKARQMIYPPERKPSKLGALLPSLTDVVAKEHKRLLARKSIIEKRKEEQERQLLEKEREEESKRLKLQKITEEAEQRRLAAEFEQRKNQRILREIEERQLEETQALLQEAEKRIKKKGKKPIIEGDKMSKQTLMELALTEQVRERQEMEKKLQKLAKTMDYLERAKREEAAPIIDAAYQQRLVEERILHEHEQQKEVELSQQRHEGDLLEKERLVRMIGNKEIYQERVVSHRQAEFNRLRREREERISRILQSRRQEREKMRKLKFYLKLEEERQEKLRAEEEARKLEEAERRKKEEAERLAKLAEIAEKQRQREQELEEKERKRREELLGRTTEAALKTSEPLARPPDSVSAAPAAAAAAAAPTAGKYVPKFRRERTEGTGAAAPPPETDRWTKPDSGDRWRSGDDRRPSAFGSGSRASSTWSSSRNR</sequence>
<feature type="region of interest" description="Disordered" evidence="8">
    <location>
        <begin position="839"/>
        <end position="958"/>
    </location>
</feature>
<dbReference type="GO" id="GO:0043614">
    <property type="term" value="C:multi-eIF complex"/>
    <property type="evidence" value="ECO:0007669"/>
    <property type="project" value="TreeGrafter"/>
</dbReference>
<dbReference type="HAMAP" id="MF_03000">
    <property type="entry name" value="eIF3a"/>
    <property type="match status" value="1"/>
</dbReference>
<evidence type="ECO:0000256" key="1">
    <source>
        <dbReference type="ARBA" id="ARBA00004496"/>
    </source>
</evidence>
<evidence type="ECO:0000256" key="8">
    <source>
        <dbReference type="SAM" id="MobiDB-lite"/>
    </source>
</evidence>
<feature type="compositionally biased region" description="Low complexity" evidence="8">
    <location>
        <begin position="882"/>
        <end position="895"/>
    </location>
</feature>
<gene>
    <name evidence="10" type="ORF">TanjilG_06223</name>
</gene>
<keyword evidence="4 7" id="KW-0694">RNA-binding</keyword>
<dbReference type="Gramene" id="OIW05087">
    <property type="protein sequence ID" value="OIW05087"/>
    <property type="gene ID" value="TanjilG_06223"/>
</dbReference>
<feature type="compositionally biased region" description="Basic and acidic residues" evidence="8">
    <location>
        <begin position="839"/>
        <end position="859"/>
    </location>
</feature>
<evidence type="ECO:0000256" key="5">
    <source>
        <dbReference type="ARBA" id="ARBA00022917"/>
    </source>
</evidence>
<dbReference type="KEGG" id="lang:109356614"/>
<organism evidence="10 11">
    <name type="scientific">Lupinus angustifolius</name>
    <name type="common">Narrow-leaved blue lupine</name>
    <dbReference type="NCBI Taxonomy" id="3871"/>
    <lineage>
        <taxon>Eukaryota</taxon>
        <taxon>Viridiplantae</taxon>
        <taxon>Streptophyta</taxon>
        <taxon>Embryophyta</taxon>
        <taxon>Tracheophyta</taxon>
        <taxon>Spermatophyta</taxon>
        <taxon>Magnoliopsida</taxon>
        <taxon>eudicotyledons</taxon>
        <taxon>Gunneridae</taxon>
        <taxon>Pentapetalae</taxon>
        <taxon>rosids</taxon>
        <taxon>fabids</taxon>
        <taxon>Fabales</taxon>
        <taxon>Fabaceae</taxon>
        <taxon>Papilionoideae</taxon>
        <taxon>50 kb inversion clade</taxon>
        <taxon>genistoids sensu lato</taxon>
        <taxon>core genistoids</taxon>
        <taxon>Genisteae</taxon>
        <taxon>Lupinus</taxon>
    </lineage>
</organism>
<dbReference type="OrthoDB" id="18884at2759"/>
<keyword evidence="5 7" id="KW-0648">Protein biosynthesis</keyword>
<feature type="domain" description="PCI" evidence="9">
    <location>
        <begin position="316"/>
        <end position="513"/>
    </location>
</feature>
<feature type="compositionally biased region" description="Basic and acidic residues" evidence="8">
    <location>
        <begin position="918"/>
        <end position="939"/>
    </location>
</feature>
<feature type="coiled-coil region" evidence="7">
    <location>
        <begin position="561"/>
        <end position="697"/>
    </location>
</feature>
<evidence type="ECO:0000256" key="3">
    <source>
        <dbReference type="ARBA" id="ARBA00022540"/>
    </source>
</evidence>
<accession>A0A1J7GWX4</accession>
<dbReference type="GO" id="GO:0016282">
    <property type="term" value="C:eukaryotic 43S preinitiation complex"/>
    <property type="evidence" value="ECO:0007669"/>
    <property type="project" value="UniProtKB-UniRule"/>
</dbReference>
<dbReference type="GO" id="GO:0071540">
    <property type="term" value="C:eukaryotic translation initiation factor 3 complex, eIF3e"/>
    <property type="evidence" value="ECO:0007669"/>
    <property type="project" value="TreeGrafter"/>
</dbReference>
<dbReference type="STRING" id="3871.A0A1J7GWX4"/>
<dbReference type="Pfam" id="PF01399">
    <property type="entry name" value="PCI"/>
    <property type="match status" value="1"/>
</dbReference>
<dbReference type="PROSITE" id="PS50250">
    <property type="entry name" value="PCI"/>
    <property type="match status" value="1"/>
</dbReference>
<proteinExistence type="inferred from homology"/>
<evidence type="ECO:0000256" key="6">
    <source>
        <dbReference type="ARBA" id="ARBA00023054"/>
    </source>
</evidence>
<dbReference type="GO" id="GO:0002188">
    <property type="term" value="P:translation reinitiation"/>
    <property type="evidence" value="ECO:0007669"/>
    <property type="project" value="TreeGrafter"/>
</dbReference>
<dbReference type="EMBL" id="CM007369">
    <property type="protein sequence ID" value="OIW05087.1"/>
    <property type="molecule type" value="Genomic_DNA"/>
</dbReference>
<dbReference type="GO" id="GO:0001732">
    <property type="term" value="P:formation of cytoplasmic translation initiation complex"/>
    <property type="evidence" value="ECO:0007669"/>
    <property type="project" value="UniProtKB-UniRule"/>
</dbReference>
<dbReference type="InterPro" id="IPR027512">
    <property type="entry name" value="EIF3A"/>
</dbReference>
<dbReference type="GO" id="GO:0033290">
    <property type="term" value="C:eukaryotic 48S preinitiation complex"/>
    <property type="evidence" value="ECO:0007669"/>
    <property type="project" value="UniProtKB-UniRule"/>
</dbReference>
<dbReference type="InterPro" id="IPR000717">
    <property type="entry name" value="PCI_dom"/>
</dbReference>
<dbReference type="PANTHER" id="PTHR14005">
    <property type="entry name" value="EUKARYOTIC TRANSLATION INITIATION FACTOR 3, THETA SUBUNIT"/>
    <property type="match status" value="1"/>
</dbReference>
<protein>
    <recommendedName>
        <fullName evidence="7">Eukaryotic translation initiation factor 3 subunit A</fullName>
        <shortName evidence="7">eIF3a</shortName>
    </recommendedName>
    <alternativeName>
        <fullName evidence="7">Eukaryotic translation initiation factor 3 subunit 10</fullName>
    </alternativeName>
</protein>
<feature type="compositionally biased region" description="Low complexity" evidence="8">
    <location>
        <begin position="944"/>
        <end position="958"/>
    </location>
</feature>
<name>A0A1J7GWX4_LUPAN</name>
<keyword evidence="11" id="KW-1185">Reference proteome</keyword>
<reference evidence="10 11" key="1">
    <citation type="journal article" date="2017" name="Plant Biotechnol. J.">
        <title>A comprehensive draft genome sequence for lupin (Lupinus angustifolius), an emerging health food: insights into plant-microbe interactions and legume evolution.</title>
        <authorList>
            <person name="Hane J.K."/>
            <person name="Ming Y."/>
            <person name="Kamphuis L.G."/>
            <person name="Nelson M.N."/>
            <person name="Garg G."/>
            <person name="Atkins C.A."/>
            <person name="Bayer P.E."/>
            <person name="Bravo A."/>
            <person name="Bringans S."/>
            <person name="Cannon S."/>
            <person name="Edwards D."/>
            <person name="Foley R."/>
            <person name="Gao L.L."/>
            <person name="Harrison M.J."/>
            <person name="Huang W."/>
            <person name="Hurgobin B."/>
            <person name="Li S."/>
            <person name="Liu C.W."/>
            <person name="McGrath A."/>
            <person name="Morahan G."/>
            <person name="Murray J."/>
            <person name="Weller J."/>
            <person name="Jian J."/>
            <person name="Singh K.B."/>
        </authorList>
    </citation>
    <scope>NUCLEOTIDE SEQUENCE [LARGE SCALE GENOMIC DNA]</scope>
    <source>
        <strain evidence="11">cv. Tanjil</strain>
        <tissue evidence="10">Whole plant</tissue>
    </source>
</reference>
<dbReference type="OMA" id="EPKHEGG"/>
<comment type="similarity">
    <text evidence="7">Belongs to the eIF-3 subunit A family.</text>
</comment>
<comment type="subcellular location">
    <subcellularLocation>
        <location evidence="1 7">Cytoplasm</location>
    </subcellularLocation>
</comment>
<dbReference type="FunFam" id="4.10.860.10:FF:000001">
    <property type="entry name" value="Eukaryotic translation initiation factor 3 subunit A"/>
    <property type="match status" value="1"/>
</dbReference>
<keyword evidence="6 7" id="KW-0175">Coiled coil</keyword>
<dbReference type="Gene3D" id="1.25.40.860">
    <property type="match status" value="2"/>
</dbReference>
<evidence type="ECO:0000256" key="4">
    <source>
        <dbReference type="ARBA" id="ARBA00022884"/>
    </source>
</evidence>
<dbReference type="InterPro" id="IPR054711">
    <property type="entry name" value="eIF3a_PCI_TPR-like"/>
</dbReference>
<dbReference type="GO" id="GO:0003729">
    <property type="term" value="F:mRNA binding"/>
    <property type="evidence" value="ECO:0007669"/>
    <property type="project" value="TreeGrafter"/>
</dbReference>